<proteinExistence type="predicted"/>
<evidence type="ECO:0000313" key="2">
    <source>
        <dbReference type="EMBL" id="KAJ3780374.1"/>
    </source>
</evidence>
<dbReference type="PANTHER" id="PTHR31912:SF34">
    <property type="entry name" value="NOTOCHORD-RELATED PROTEIN"/>
    <property type="match status" value="1"/>
</dbReference>
<dbReference type="PANTHER" id="PTHR31912">
    <property type="entry name" value="IP13529P"/>
    <property type="match status" value="1"/>
</dbReference>
<evidence type="ECO:0000256" key="1">
    <source>
        <dbReference type="SAM" id="MobiDB-lite"/>
    </source>
</evidence>
<name>A0AA38KKL2_9AGAR</name>
<reference evidence="2" key="1">
    <citation type="submission" date="2022-08" db="EMBL/GenBank/DDBJ databases">
        <authorList>
            <consortium name="DOE Joint Genome Institute"/>
            <person name="Min B."/>
            <person name="Riley R."/>
            <person name="Sierra-Patev S."/>
            <person name="Naranjo-Ortiz M."/>
            <person name="Looney B."/>
            <person name="Konkel Z."/>
            <person name="Slot J.C."/>
            <person name="Sakamoto Y."/>
            <person name="Steenwyk J.L."/>
            <person name="Rokas A."/>
            <person name="Carro J."/>
            <person name="Camarero S."/>
            <person name="Ferreira P."/>
            <person name="Molpeceres G."/>
            <person name="Ruiz-Duenas F.J."/>
            <person name="Serrano A."/>
            <person name="Henrissat B."/>
            <person name="Drula E."/>
            <person name="Hughes K.W."/>
            <person name="Mata J.L."/>
            <person name="Ishikawa N.K."/>
            <person name="Vargas-Isla R."/>
            <person name="Ushijima S."/>
            <person name="Smith C.A."/>
            <person name="Ahrendt S."/>
            <person name="Andreopoulos W."/>
            <person name="He G."/>
            <person name="Labutti K."/>
            <person name="Lipzen A."/>
            <person name="Ng V."/>
            <person name="Sandor L."/>
            <person name="Barry K."/>
            <person name="Martinez A.T."/>
            <person name="Xiao Y."/>
            <person name="Gibbons J.G."/>
            <person name="Terashima K."/>
            <person name="Hibbett D.S."/>
            <person name="Grigoriev I.V."/>
        </authorList>
    </citation>
    <scope>NUCLEOTIDE SEQUENCE</scope>
    <source>
        <strain evidence="2">TFB10291</strain>
    </source>
</reference>
<dbReference type="AlphaFoldDB" id="A0AA38KKL2"/>
<dbReference type="EMBL" id="MU793765">
    <property type="protein sequence ID" value="KAJ3780374.1"/>
    <property type="molecule type" value="Genomic_DNA"/>
</dbReference>
<sequence>MAPKKKSLGPDFEIDEANDLCRCKICFAVDPCDAPWMKRKSAKDHLDTAKHKQNLAQKNESHRLERLERERYERTWIGQIPLTEPNQVQLEPPMQPRNMFIADRLLQSQEPETHAEVVPSDLLLYPEESLHESDIDSTLREQFEALLAQAVHIDEFGQDEDEPEDLLAEDDDLECDIGSETLFNDEMYRPYPSKVTMLLDILDNLPRLRLSSLSLKLIIWMLKELRVSDVPSFTKFRQFQEELQNECGFKPKAHVSDFSNHYHSIPLRDSIAKDFANPQVAPHINLYPERTDGPRSEIWQFDRWTEFSPSQLTPMFSRGLKQFWIEEVAQLSNGVYVIPHNWIYELSSDCSLVNVTSDGWVITNEQHTFPSFMFIYNHEDVVAQIGDSVRWRSDSQYAPQMPNPLRELAGGEDLYVVMIPLWCDDVSGNKSKQYNKHINIYSLNGSLPGQMLQQEYFVNFVSTSPNATPLEQFQSIRDELKETEVNPMRCFNAATGQMCRTIFRVPILPADNPAQAEEASQMGGNSSHPCRKCKVGGHHSETETPDGYHCFFCDNKSLQRSAQEIKSELWNQMCAAMTGVEANVTKMQTQSGTKDKITQTWIEKLLSKSRAYKAEDKLSGEEITTRLNDWLESEPGEKMNPLLDITGLDPSQDTPVEILHTVLLGIVKYVWYMSHSVMPEKDLELLAIRLQSTDTDGLTVPAIQAAYMVQYRNNLIGKHFKTLMQILPFHVHNFAKLGPVHFRLIRSVGMLGPLLWTPEIKDLDQYLSDLDILVGNVLDAFGDVAPSKILDKIKIHLLVHLREDIRRFGPPIRYSTEVFEAYNAVFRLCSIFSNHQAPSRDIALKFASMGRLKHILSGGFWEHKTAKGSEWVQASQAVTDMLKNVPVIQRHLGWVPKSQFQSGQITYKSHAHTARVPWEETKASTTGISMPPVGILWQKGNLPKVMGQTGDCCKLGSWVFAKTEDNKQVIGRIVEILLRENSRVAHGVVTLEQFQLGAHLHEDFHCPILRRQMPQTHITVRSDAIQFRFSAQHDCRLAKCQPTRRVDQIQERQITERTRILLNHADDDNFVINMYGLHNALILREALPRSLSKPIPLYENRRGRHDEIARVLTVKQAEKRALTQEKTRITKARNRAANNEGTAESSASGGKQAAKRRKGTGQNNEEEMQGREKRNKPS</sequence>
<feature type="compositionally biased region" description="Polar residues" evidence="1">
    <location>
        <begin position="1136"/>
        <end position="1149"/>
    </location>
</feature>
<dbReference type="Proteomes" id="UP001163798">
    <property type="component" value="Unassembled WGS sequence"/>
</dbReference>
<organism evidence="2 3">
    <name type="scientific">Lentinula aff. detonsa</name>
    <dbReference type="NCBI Taxonomy" id="2804958"/>
    <lineage>
        <taxon>Eukaryota</taxon>
        <taxon>Fungi</taxon>
        <taxon>Dikarya</taxon>
        <taxon>Basidiomycota</taxon>
        <taxon>Agaricomycotina</taxon>
        <taxon>Agaricomycetes</taxon>
        <taxon>Agaricomycetidae</taxon>
        <taxon>Agaricales</taxon>
        <taxon>Marasmiineae</taxon>
        <taxon>Omphalotaceae</taxon>
        <taxon>Lentinula</taxon>
    </lineage>
</organism>
<keyword evidence="3" id="KW-1185">Reference proteome</keyword>
<accession>A0AA38KKL2</accession>
<evidence type="ECO:0000313" key="3">
    <source>
        <dbReference type="Proteomes" id="UP001163798"/>
    </source>
</evidence>
<feature type="region of interest" description="Disordered" evidence="1">
    <location>
        <begin position="1123"/>
        <end position="1178"/>
    </location>
</feature>
<gene>
    <name evidence="2" type="ORF">GGU10DRAFT_397813</name>
</gene>
<feature type="region of interest" description="Disordered" evidence="1">
    <location>
        <begin position="43"/>
        <end position="63"/>
    </location>
</feature>
<protein>
    <submittedName>
        <fullName evidence="2">Uncharacterized protein</fullName>
    </submittedName>
</protein>
<comment type="caution">
    <text evidence="2">The sequence shown here is derived from an EMBL/GenBank/DDBJ whole genome shotgun (WGS) entry which is preliminary data.</text>
</comment>